<evidence type="ECO:0000313" key="2">
    <source>
        <dbReference type="EMBL" id="TQF12859.1"/>
    </source>
</evidence>
<dbReference type="RefSeq" id="WP_141645422.1">
    <property type="nucleotide sequence ID" value="NZ_VIFM01000122.1"/>
</dbReference>
<name>A0A540WV02_9BACT</name>
<protein>
    <submittedName>
        <fullName evidence="2">DUF2293 domain-containing protein</fullName>
    </submittedName>
</protein>
<dbReference type="Pfam" id="PF10056">
    <property type="entry name" value="DUF2293"/>
    <property type="match status" value="1"/>
</dbReference>
<proteinExistence type="predicted"/>
<evidence type="ECO:0000259" key="1">
    <source>
        <dbReference type="Pfam" id="PF10056"/>
    </source>
</evidence>
<comment type="caution">
    <text evidence="2">The sequence shown here is derived from an EMBL/GenBank/DDBJ whole genome shotgun (WGS) entry which is preliminary data.</text>
</comment>
<evidence type="ECO:0000313" key="3">
    <source>
        <dbReference type="Proteomes" id="UP000315369"/>
    </source>
</evidence>
<dbReference type="OrthoDB" id="258268at2"/>
<dbReference type="AlphaFoldDB" id="A0A540WV02"/>
<keyword evidence="3" id="KW-1185">Reference proteome</keyword>
<dbReference type="InterPro" id="IPR018744">
    <property type="entry name" value="DUF2293"/>
</dbReference>
<dbReference type="Proteomes" id="UP000315369">
    <property type="component" value="Unassembled WGS sequence"/>
</dbReference>
<feature type="domain" description="DUF2293" evidence="1">
    <location>
        <begin position="131"/>
        <end position="205"/>
    </location>
</feature>
<organism evidence="2 3">
    <name type="scientific">Myxococcus llanfairpwllgwyngyllgogerychwyrndrobwllllantysiliogogogochensis</name>
    <dbReference type="NCBI Taxonomy" id="2590453"/>
    <lineage>
        <taxon>Bacteria</taxon>
        <taxon>Pseudomonadati</taxon>
        <taxon>Myxococcota</taxon>
        <taxon>Myxococcia</taxon>
        <taxon>Myxococcales</taxon>
        <taxon>Cystobacterineae</taxon>
        <taxon>Myxococcaceae</taxon>
        <taxon>Myxococcus</taxon>
    </lineage>
</organism>
<sequence>MPESLTFAPTPDPRRVRAPDGRVLTVPEGWALLPPGDAGLTRRVKAAGPTWTVVEKVGRKLFSRGVWAPEPHIHQARAALDSERATPAYAKKLAAGRERRAREQEQYEVDFANAVLRFLAFSPAWLPHAKRLAVLVAAHATPVGSGTVARTERIPVERRAEAAVIAWMRHQTTSYDNLKIARVKGARREVRRELAEISRAVLDLHRRDVPHGPTACPLCTALMNVGGGARQG</sequence>
<reference evidence="2 3" key="1">
    <citation type="submission" date="2019-06" db="EMBL/GenBank/DDBJ databases">
        <authorList>
            <person name="Livingstone P."/>
            <person name="Whitworth D."/>
        </authorList>
    </citation>
    <scope>NUCLEOTIDE SEQUENCE [LARGE SCALE GENOMIC DNA]</scope>
    <source>
        <strain evidence="2 3">AM401</strain>
    </source>
</reference>
<dbReference type="EMBL" id="VIFM01000122">
    <property type="protein sequence ID" value="TQF12859.1"/>
    <property type="molecule type" value="Genomic_DNA"/>
</dbReference>
<accession>A0A540WV02</accession>
<gene>
    <name evidence="2" type="ORF">FJV41_26890</name>
</gene>